<dbReference type="RefSeq" id="WP_205174326.1">
    <property type="nucleotide sequence ID" value="NZ_JAFBDZ010000004.1"/>
</dbReference>
<dbReference type="Pfam" id="PF00583">
    <property type="entry name" value="Acetyltransf_1"/>
    <property type="match status" value="1"/>
</dbReference>
<proteinExistence type="predicted"/>
<keyword evidence="5" id="KW-1185">Reference proteome</keyword>
<accession>A0ABS2NH79</accession>
<reference evidence="4 5" key="1">
    <citation type="submission" date="2021-01" db="EMBL/GenBank/DDBJ databases">
        <title>Genomic Encyclopedia of Type Strains, Phase IV (KMG-IV): sequencing the most valuable type-strain genomes for metagenomic binning, comparative biology and taxonomic classification.</title>
        <authorList>
            <person name="Goeker M."/>
        </authorList>
    </citation>
    <scope>NUCLEOTIDE SEQUENCE [LARGE SCALE GENOMIC DNA]</scope>
    <source>
        <strain evidence="4 5">DSM 24834</strain>
    </source>
</reference>
<evidence type="ECO:0000256" key="2">
    <source>
        <dbReference type="ARBA" id="ARBA00023315"/>
    </source>
</evidence>
<dbReference type="EMBL" id="JAFBDZ010000004">
    <property type="protein sequence ID" value="MBM7587119.1"/>
    <property type="molecule type" value="Genomic_DNA"/>
</dbReference>
<dbReference type="InterPro" id="IPR016181">
    <property type="entry name" value="Acyl_CoA_acyltransferase"/>
</dbReference>
<keyword evidence="1" id="KW-0808">Transferase</keyword>
<name>A0ABS2NH79_9BACI</name>
<dbReference type="InterPro" id="IPR000182">
    <property type="entry name" value="GNAT_dom"/>
</dbReference>
<dbReference type="SUPFAM" id="SSF55729">
    <property type="entry name" value="Acyl-CoA N-acyltransferases (Nat)"/>
    <property type="match status" value="1"/>
</dbReference>
<evidence type="ECO:0000259" key="3">
    <source>
        <dbReference type="PROSITE" id="PS51186"/>
    </source>
</evidence>
<dbReference type="Proteomes" id="UP001646157">
    <property type="component" value="Unassembled WGS sequence"/>
</dbReference>
<keyword evidence="2" id="KW-0012">Acyltransferase</keyword>
<gene>
    <name evidence="4" type="ORF">JOC86_003692</name>
</gene>
<evidence type="ECO:0000313" key="4">
    <source>
        <dbReference type="EMBL" id="MBM7587119.1"/>
    </source>
</evidence>
<dbReference type="PANTHER" id="PTHR43877:SF8">
    <property type="entry name" value="N-ACETYLGLUTAMATE SYNTHASE-RELATED"/>
    <property type="match status" value="1"/>
</dbReference>
<evidence type="ECO:0000313" key="5">
    <source>
        <dbReference type="Proteomes" id="UP001646157"/>
    </source>
</evidence>
<sequence length="1033" mass="119017">MNQAVEKIRIVEYDPSYAAAVAEMWNNSQDGWGGGNTVQTAEQVLKQEANSTNLHLFLALDGEKVVGYCSLGEYREDEGALYIPLLNVRGDYQGKKIGKLLVLKALERAVEMKWPRLDLYTWPGNTKAVPLYKKCGFFWEERDDATHLMNFMPTVLHTDAVKDFFEDLNWYEASTRTIEVKPDGTKENEFRDYEYSWSNNGRSLKVEFERSGRGLRLIETDDYRISATLEDFKLVFGSEYKIRYHIKNKTGQPLAISLKGENNKNIQFAFQQELVEIKDEIKIEAPFYVDRIDEEQSIWRTHPTVNTLVTINGKEALFKVGLLPKFPANLTCHTPGTLAYIGRSSSLYIDIENNFNETITFSFTLPESDLLQLENNAIEVTLEPKSRRSIPVAYTLKSHGFYSPEVEITAVKQDQSTIKFTKKIGVAFKGIGAKFSGECEERYHVYNGQYHMWLEKFDNWLVPGKEKTDEQESAFMYPKLGKPFSEEFSKIRAEKVEFIEDARSIGYRATYQSKAFPDVKLHAVAKLYGEGLIEHHYEVENTQVNALSEEMWLNIPIYHTLERAIIPYENKFIEMKDSIGSFLSYWKGDSVTENWIFSRDHQSPRGICWPKEEKINFGSWFVYFEHHIGRLKGREITKTKPFFMTIGAFQDWPSFREFSMQQQVEQEALTEHLEFVVNDHNPFISKSDIHASISDYKASYFNGTIEILSGDTVLSSKSFNTKDAVKTGEFEVNVENFDPIGLLSTRMKLDSIEAEQASLYVRKGSEPIRFETHMKDGVETFTCHNSHLEISAAPEFYPSLFSLRANGREWLDSSFPKVTPKSWWNPWPGGISSGIREVSPNSILKEKRQATFVSLNDSKGNKWEGLKIIVKLEEHEKYKGFEYHQYFLLLPGSSVLCQTTEVIQHSDRYLSMKKWDTNCFFKPSQDLADGWGNFQSITGERQKIYGGKGEQEMIVGRNAAFGSDHHEDQLQVITDQNDLQLKSYINKEIMHFSIHSKLNLENGKRMFTTPVFFMLNNKTIPDTALTSLKSIRF</sequence>
<dbReference type="CDD" id="cd04301">
    <property type="entry name" value="NAT_SF"/>
    <property type="match status" value="1"/>
</dbReference>
<dbReference type="Gene3D" id="3.40.630.30">
    <property type="match status" value="1"/>
</dbReference>
<protein>
    <submittedName>
        <fullName evidence="4">Ribosomal protein S18 acetylase RimI-like enzyme</fullName>
    </submittedName>
</protein>
<evidence type="ECO:0000256" key="1">
    <source>
        <dbReference type="ARBA" id="ARBA00022679"/>
    </source>
</evidence>
<dbReference type="InterPro" id="IPR050832">
    <property type="entry name" value="Bact_Acetyltransf"/>
</dbReference>
<comment type="caution">
    <text evidence="4">The sequence shown here is derived from an EMBL/GenBank/DDBJ whole genome shotgun (WGS) entry which is preliminary data.</text>
</comment>
<feature type="domain" description="N-acetyltransferase" evidence="3">
    <location>
        <begin position="8"/>
        <end position="154"/>
    </location>
</feature>
<dbReference type="PROSITE" id="PS51186">
    <property type="entry name" value="GNAT"/>
    <property type="match status" value="1"/>
</dbReference>
<organism evidence="4 5">
    <name type="scientific">Rossellomorea pakistanensis</name>
    <dbReference type="NCBI Taxonomy" id="992288"/>
    <lineage>
        <taxon>Bacteria</taxon>
        <taxon>Bacillati</taxon>
        <taxon>Bacillota</taxon>
        <taxon>Bacilli</taxon>
        <taxon>Bacillales</taxon>
        <taxon>Bacillaceae</taxon>
        <taxon>Rossellomorea</taxon>
    </lineage>
</organism>
<dbReference type="PANTHER" id="PTHR43877">
    <property type="entry name" value="AMINOALKYLPHOSPHONATE N-ACETYLTRANSFERASE-RELATED-RELATED"/>
    <property type="match status" value="1"/>
</dbReference>